<feature type="domain" description="ABC transporter" evidence="5">
    <location>
        <begin position="39"/>
        <end position="270"/>
    </location>
</feature>
<sequence>MTNLVDREITVPSHNTEIVIAVDNVSKKFCRDLKRSLFYGVQDIATELTGGIRKSDTLRPKEFWALKDVSFQIRRGEAIGLVGSNGAGKSTLLRIISGLIKPDTGSVKVNGRVAPLIALGAGFNPILTGRENIYANMSILGLPTKEIKKRFEDVIDFAEISDAIDSPVQTYSSGMAARLGFACAVHIEPDILLIDEVLAVGDIKFRMKCYKRLAKLRENGTAFVLVSHNPHSILNVCDSAIYLAKGKLITSGETEVVFRKYEEDLSLGGTETSLGAMYLAEKPESASLGLDILSLYFKDEQGNIIAAPLCGEPAYLCVECKVLQKIDNAILGIKISALSGENERVLHLTSASDNVALKILPGKVEIQMQMPYCGLVPGLYNAKIYVKEGVCSFDIVESFRFAVKASKYSGQCLYYQPRTWKVVSK</sequence>
<organism evidence="6 7">
    <name type="scientific">Komarekiella delphini-convector SJRDD-AB1</name>
    <dbReference type="NCBI Taxonomy" id="2593771"/>
    <lineage>
        <taxon>Bacteria</taxon>
        <taxon>Bacillati</taxon>
        <taxon>Cyanobacteriota</taxon>
        <taxon>Cyanophyceae</taxon>
        <taxon>Nostocales</taxon>
        <taxon>Nostocaceae</taxon>
        <taxon>Komarekiella</taxon>
        <taxon>Komarekiella delphini-convector</taxon>
    </lineage>
</organism>
<proteinExistence type="inferred from homology"/>
<dbReference type="Proteomes" id="UP001165986">
    <property type="component" value="Unassembled WGS sequence"/>
</dbReference>
<accession>A0AA40SZQ4</accession>
<dbReference type="PROSITE" id="PS50893">
    <property type="entry name" value="ABC_TRANSPORTER_2"/>
    <property type="match status" value="1"/>
</dbReference>
<dbReference type="InterPro" id="IPR017871">
    <property type="entry name" value="ABC_transporter-like_CS"/>
</dbReference>
<dbReference type="PROSITE" id="PS00211">
    <property type="entry name" value="ABC_TRANSPORTER_1"/>
    <property type="match status" value="1"/>
</dbReference>
<gene>
    <name evidence="6" type="ORF">FNW02_19560</name>
</gene>
<comment type="caution">
    <text evidence="6">The sequence shown here is derived from an EMBL/GenBank/DDBJ whole genome shotgun (WGS) entry which is preliminary data.</text>
</comment>
<dbReference type="GO" id="GO:0016887">
    <property type="term" value="F:ATP hydrolysis activity"/>
    <property type="evidence" value="ECO:0007669"/>
    <property type="project" value="InterPro"/>
</dbReference>
<dbReference type="InterPro" id="IPR050683">
    <property type="entry name" value="Bact_Polysacc_Export_ATP-bd"/>
</dbReference>
<dbReference type="Gene3D" id="3.40.50.300">
    <property type="entry name" value="P-loop containing nucleotide triphosphate hydrolases"/>
    <property type="match status" value="1"/>
</dbReference>
<dbReference type="InterPro" id="IPR015860">
    <property type="entry name" value="ABC_transpr_TagH-like"/>
</dbReference>
<evidence type="ECO:0000256" key="2">
    <source>
        <dbReference type="ARBA" id="ARBA00022448"/>
    </source>
</evidence>
<evidence type="ECO:0000313" key="7">
    <source>
        <dbReference type="Proteomes" id="UP001165986"/>
    </source>
</evidence>
<dbReference type="InterPro" id="IPR029439">
    <property type="entry name" value="Wzt_C"/>
</dbReference>
<comment type="similarity">
    <text evidence="1">Belongs to the ABC transporter superfamily.</text>
</comment>
<dbReference type="InterPro" id="IPR003439">
    <property type="entry name" value="ABC_transporter-like_ATP-bd"/>
</dbReference>
<dbReference type="InterPro" id="IPR003593">
    <property type="entry name" value="AAA+_ATPase"/>
</dbReference>
<evidence type="ECO:0000256" key="4">
    <source>
        <dbReference type="ARBA" id="ARBA00022840"/>
    </source>
</evidence>
<dbReference type="Gene3D" id="2.70.50.60">
    <property type="entry name" value="abc- transporter (atp binding component) like domain"/>
    <property type="match status" value="1"/>
</dbReference>
<evidence type="ECO:0000313" key="6">
    <source>
        <dbReference type="EMBL" id="MBD6617962.1"/>
    </source>
</evidence>
<dbReference type="SUPFAM" id="SSF52540">
    <property type="entry name" value="P-loop containing nucleoside triphosphate hydrolases"/>
    <property type="match status" value="1"/>
</dbReference>
<evidence type="ECO:0000259" key="5">
    <source>
        <dbReference type="PROSITE" id="PS50893"/>
    </source>
</evidence>
<dbReference type="PANTHER" id="PTHR46743">
    <property type="entry name" value="TEICHOIC ACIDS EXPORT ATP-BINDING PROTEIN TAGH"/>
    <property type="match status" value="1"/>
</dbReference>
<name>A0AA40SZQ4_9NOST</name>
<dbReference type="GO" id="GO:0140359">
    <property type="term" value="F:ABC-type transporter activity"/>
    <property type="evidence" value="ECO:0007669"/>
    <property type="project" value="InterPro"/>
</dbReference>
<reference evidence="6" key="1">
    <citation type="submission" date="2019-07" db="EMBL/GenBank/DDBJ databases">
        <title>Toxilogical consequences of a new and cryptic species of cyanobacteria (Komarekiella delphini-convector) recovered from the epidermis of a bottlenose dolphin and 1500 ft. in the air.</title>
        <authorList>
            <person name="Brown A.O."/>
            <person name="Dvorak P."/>
            <person name="Villanueva C.D."/>
            <person name="Foss A.J."/>
            <person name="Garvey A.D."/>
            <person name="Gibson Q.A."/>
            <person name="Johansen J.R."/>
            <person name="Casamatta D.A."/>
        </authorList>
    </citation>
    <scope>NUCLEOTIDE SEQUENCE</scope>
    <source>
        <strain evidence="6">SJRDD-AB1</strain>
    </source>
</reference>
<dbReference type="PANTHER" id="PTHR46743:SF2">
    <property type="entry name" value="TEICHOIC ACIDS EXPORT ATP-BINDING PROTEIN TAGH"/>
    <property type="match status" value="1"/>
</dbReference>
<dbReference type="AlphaFoldDB" id="A0AA40SZQ4"/>
<dbReference type="InterPro" id="IPR027417">
    <property type="entry name" value="P-loop_NTPase"/>
</dbReference>
<dbReference type="GO" id="GO:0005524">
    <property type="term" value="F:ATP binding"/>
    <property type="evidence" value="ECO:0007669"/>
    <property type="project" value="UniProtKB-KW"/>
</dbReference>
<dbReference type="GO" id="GO:0016020">
    <property type="term" value="C:membrane"/>
    <property type="evidence" value="ECO:0007669"/>
    <property type="project" value="InterPro"/>
</dbReference>
<dbReference type="Pfam" id="PF00005">
    <property type="entry name" value="ABC_tran"/>
    <property type="match status" value="1"/>
</dbReference>
<keyword evidence="3" id="KW-0547">Nucleotide-binding</keyword>
<dbReference type="CDD" id="cd03220">
    <property type="entry name" value="ABC_KpsT_Wzt"/>
    <property type="match status" value="1"/>
</dbReference>
<dbReference type="CDD" id="cd10147">
    <property type="entry name" value="Wzt_C-like"/>
    <property type="match status" value="1"/>
</dbReference>
<protein>
    <submittedName>
        <fullName evidence="6">ABC transporter ATP-binding protein</fullName>
    </submittedName>
</protein>
<keyword evidence="7" id="KW-1185">Reference proteome</keyword>
<keyword evidence="4 6" id="KW-0067">ATP-binding</keyword>
<evidence type="ECO:0000256" key="3">
    <source>
        <dbReference type="ARBA" id="ARBA00022741"/>
    </source>
</evidence>
<dbReference type="EMBL" id="VJXY01000021">
    <property type="protein sequence ID" value="MBD6617962.1"/>
    <property type="molecule type" value="Genomic_DNA"/>
</dbReference>
<keyword evidence="2" id="KW-0813">Transport</keyword>
<evidence type="ECO:0000256" key="1">
    <source>
        <dbReference type="ARBA" id="ARBA00005417"/>
    </source>
</evidence>
<dbReference type="RefSeq" id="WP_191759175.1">
    <property type="nucleotide sequence ID" value="NZ_VJXY01000021.1"/>
</dbReference>
<dbReference type="SMART" id="SM00382">
    <property type="entry name" value="AAA"/>
    <property type="match status" value="1"/>
</dbReference>